<dbReference type="EC" id="3.2.1.2" evidence="3 8"/>
<evidence type="ECO:0000256" key="5">
    <source>
        <dbReference type="ARBA" id="ARBA00023277"/>
    </source>
</evidence>
<dbReference type="GO" id="GO:0016161">
    <property type="term" value="F:beta-amylase activity"/>
    <property type="evidence" value="ECO:0007669"/>
    <property type="project" value="UniProtKB-EC"/>
</dbReference>
<evidence type="ECO:0000313" key="10">
    <source>
        <dbReference type="EMBL" id="CAD9115423.1"/>
    </source>
</evidence>
<dbReference type="GO" id="GO:0000272">
    <property type="term" value="P:polysaccharide catabolic process"/>
    <property type="evidence" value="ECO:0007669"/>
    <property type="project" value="UniProtKB-KW"/>
</dbReference>
<evidence type="ECO:0000256" key="1">
    <source>
        <dbReference type="ARBA" id="ARBA00000546"/>
    </source>
</evidence>
<dbReference type="InterPro" id="IPR001554">
    <property type="entry name" value="Glyco_hydro_14"/>
</dbReference>
<dbReference type="PANTHER" id="PTHR31352">
    <property type="entry name" value="BETA-AMYLASE 1, CHLOROPLASTIC"/>
    <property type="match status" value="1"/>
</dbReference>
<evidence type="ECO:0000256" key="4">
    <source>
        <dbReference type="ARBA" id="ARBA00022801"/>
    </source>
</evidence>
<dbReference type="PRINTS" id="PR00842">
    <property type="entry name" value="GLHYDLASE14B"/>
</dbReference>
<dbReference type="InterPro" id="IPR018238">
    <property type="entry name" value="Glyco_hydro_14_CS"/>
</dbReference>
<name>A0A7S1LWY5_ALECA</name>
<evidence type="ECO:0000256" key="9">
    <source>
        <dbReference type="SAM" id="SignalP"/>
    </source>
</evidence>
<evidence type="ECO:0000256" key="3">
    <source>
        <dbReference type="ARBA" id="ARBA00012594"/>
    </source>
</evidence>
<comment type="similarity">
    <text evidence="2 8">Belongs to the glycosyl hydrolase 14 family.</text>
</comment>
<evidence type="ECO:0000256" key="6">
    <source>
        <dbReference type="ARBA" id="ARBA00023295"/>
    </source>
</evidence>
<dbReference type="EMBL" id="HBGE01024152">
    <property type="protein sequence ID" value="CAD9115423.1"/>
    <property type="molecule type" value="Transcribed_RNA"/>
</dbReference>
<keyword evidence="9" id="KW-0732">Signal</keyword>
<reference evidence="10" key="1">
    <citation type="submission" date="2021-01" db="EMBL/GenBank/DDBJ databases">
        <authorList>
            <person name="Corre E."/>
            <person name="Pelletier E."/>
            <person name="Niang G."/>
            <person name="Scheremetjew M."/>
            <person name="Finn R."/>
            <person name="Kale V."/>
            <person name="Holt S."/>
            <person name="Cochrane G."/>
            <person name="Meng A."/>
            <person name="Brown T."/>
            <person name="Cohen L."/>
        </authorList>
    </citation>
    <scope>NUCLEOTIDE SEQUENCE</scope>
    <source>
        <strain evidence="10">OF101</strain>
    </source>
</reference>
<dbReference type="Pfam" id="PF01373">
    <property type="entry name" value="Glyco_hydro_14"/>
    <property type="match status" value="1"/>
</dbReference>
<keyword evidence="7 8" id="KW-0624">Polysaccharide degradation</keyword>
<feature type="signal peptide" evidence="9">
    <location>
        <begin position="1"/>
        <end position="18"/>
    </location>
</feature>
<feature type="chain" id="PRO_5030622644" description="Beta-amylase" evidence="9">
    <location>
        <begin position="19"/>
        <end position="436"/>
    </location>
</feature>
<keyword evidence="5 8" id="KW-0119">Carbohydrate metabolism</keyword>
<organism evidence="10">
    <name type="scientific">Alexandrium catenella</name>
    <name type="common">Red tide dinoflagellate</name>
    <name type="synonym">Gonyaulax catenella</name>
    <dbReference type="NCBI Taxonomy" id="2925"/>
    <lineage>
        <taxon>Eukaryota</taxon>
        <taxon>Sar</taxon>
        <taxon>Alveolata</taxon>
        <taxon>Dinophyceae</taxon>
        <taxon>Gonyaulacales</taxon>
        <taxon>Pyrocystaceae</taxon>
        <taxon>Alexandrium</taxon>
    </lineage>
</organism>
<dbReference type="PRINTS" id="PR00750">
    <property type="entry name" value="BETAAMYLASE"/>
</dbReference>
<dbReference type="InterPro" id="IPR001371">
    <property type="entry name" value="Glyco_hydro_14B_pln"/>
</dbReference>
<evidence type="ECO:0000256" key="7">
    <source>
        <dbReference type="ARBA" id="ARBA00023326"/>
    </source>
</evidence>
<comment type="catalytic activity">
    <reaction evidence="1 8">
        <text>Hydrolysis of (1-&gt;4)-alpha-D-glucosidic linkages in polysaccharides so as to remove successive maltose units from the non-reducing ends of the chains.</text>
        <dbReference type="EC" id="3.2.1.2"/>
    </reaction>
</comment>
<keyword evidence="4 8" id="KW-0378">Hydrolase</keyword>
<dbReference type="SUPFAM" id="SSF51445">
    <property type="entry name" value="(Trans)glycosidases"/>
    <property type="match status" value="1"/>
</dbReference>
<gene>
    <name evidence="10" type="ORF">ACAT0790_LOCUS14599</name>
</gene>
<protein>
    <recommendedName>
        <fullName evidence="3 8">Beta-amylase</fullName>
        <ecNumber evidence="3 8">3.2.1.2</ecNumber>
    </recommendedName>
</protein>
<keyword evidence="6 8" id="KW-0326">Glycosidase</keyword>
<proteinExistence type="inferred from homology"/>
<sequence>MAPHRAGLFAAAWALAAATDVYVMLPLDAVKSDGTLTDKNGLGGQLDRLKQANINGFMFDVWWGITEPSPKKYNFGSTKELVQMAKDRGMRVQLVSSFHMCGGNVGDACSIPLPSFLQSHKDIWYKDQSGNEDREYLSLFADNVTIEGRTPVQMYADWFAALAETFHDEMGSTITEVQVSMGPAGELRYPGYQLSHWQFCGIGAFQCWDANALTSFKAAAKAAGHAEWDAPPSDAGSYNDRPNGPSFWKGGYQSEYGMFFLDWYFSSLKSHGKDVLGAAKAAFGGKVGITGKISGIHWWYQDQTHAAEATAGYYNTNNRDAYSELAKEVFAPNGASVDFTCLEMKDAEQGSGCGSGPQELVQQVIRGTKGAGIAFGGENALPRYDPTAFGQIESYKSAMTSFTYLRLGNDLLQDNNFNNFKDFVNRMHNGETLIQV</sequence>
<dbReference type="InterPro" id="IPR017853">
    <property type="entry name" value="GH"/>
</dbReference>
<evidence type="ECO:0000256" key="8">
    <source>
        <dbReference type="RuleBase" id="RU000509"/>
    </source>
</evidence>
<dbReference type="AlphaFoldDB" id="A0A7S1LWY5"/>
<dbReference type="PANTHER" id="PTHR31352:SF1">
    <property type="entry name" value="BETA-AMYLASE 3, CHLOROPLASTIC"/>
    <property type="match status" value="1"/>
</dbReference>
<dbReference type="Gene3D" id="3.20.20.80">
    <property type="entry name" value="Glycosidases"/>
    <property type="match status" value="1"/>
</dbReference>
<dbReference type="PROSITE" id="PS00506">
    <property type="entry name" value="BETA_AMYLASE_1"/>
    <property type="match status" value="1"/>
</dbReference>
<evidence type="ECO:0000256" key="2">
    <source>
        <dbReference type="ARBA" id="ARBA00005652"/>
    </source>
</evidence>
<accession>A0A7S1LWY5</accession>